<accession>A0A7H8QCE3</accession>
<dbReference type="Proteomes" id="UP000509222">
    <property type="component" value="Chromosome"/>
</dbReference>
<organism evidence="2 3">
    <name type="scientific">Planococcus glaciei</name>
    <dbReference type="NCBI Taxonomy" id="459472"/>
    <lineage>
        <taxon>Bacteria</taxon>
        <taxon>Bacillati</taxon>
        <taxon>Bacillota</taxon>
        <taxon>Bacilli</taxon>
        <taxon>Bacillales</taxon>
        <taxon>Caryophanaceae</taxon>
        <taxon>Planococcus</taxon>
    </lineage>
</organism>
<evidence type="ECO:0000259" key="1">
    <source>
        <dbReference type="Pfam" id="PF12146"/>
    </source>
</evidence>
<dbReference type="PANTHER" id="PTHR11614">
    <property type="entry name" value="PHOSPHOLIPASE-RELATED"/>
    <property type="match status" value="1"/>
</dbReference>
<reference evidence="2 3" key="1">
    <citation type="submission" date="2020-04" db="EMBL/GenBank/DDBJ databases">
        <authorList>
            <person name="Pajer P."/>
            <person name="Broz P."/>
        </authorList>
    </citation>
    <scope>NUCLEOTIDE SEQUENCE [LARGE SCALE GENOMIC DNA]</scope>
    <source>
        <strain evidence="3">NRL-ATB46093</strain>
    </source>
</reference>
<name>A0A7H8QCE3_9BACL</name>
<evidence type="ECO:0000313" key="3">
    <source>
        <dbReference type="Proteomes" id="UP000509222"/>
    </source>
</evidence>
<dbReference type="AlphaFoldDB" id="A0A7H8QCE3"/>
<dbReference type="Gene3D" id="3.40.50.1820">
    <property type="entry name" value="alpha/beta hydrolase"/>
    <property type="match status" value="1"/>
</dbReference>
<dbReference type="SUPFAM" id="SSF53474">
    <property type="entry name" value="alpha/beta-Hydrolases"/>
    <property type="match status" value="1"/>
</dbReference>
<dbReference type="GO" id="GO:0016787">
    <property type="term" value="F:hydrolase activity"/>
    <property type="evidence" value="ECO:0007669"/>
    <property type="project" value="UniProtKB-KW"/>
</dbReference>
<keyword evidence="2" id="KW-0378">Hydrolase</keyword>
<evidence type="ECO:0000313" key="2">
    <source>
        <dbReference type="EMBL" id="QKX51539.1"/>
    </source>
</evidence>
<dbReference type="InterPro" id="IPR029058">
    <property type="entry name" value="AB_hydrolase_fold"/>
</dbReference>
<feature type="domain" description="Serine aminopeptidase S33" evidence="1">
    <location>
        <begin position="9"/>
        <end position="243"/>
    </location>
</feature>
<dbReference type="InterPro" id="IPR051044">
    <property type="entry name" value="MAG_DAG_Lipase"/>
</dbReference>
<proteinExistence type="predicted"/>
<dbReference type="RefSeq" id="WP_176294750.1">
    <property type="nucleotide sequence ID" value="NZ_CP051177.1"/>
</dbReference>
<dbReference type="EMBL" id="CP051177">
    <property type="protein sequence ID" value="QKX51539.1"/>
    <property type="molecule type" value="Genomic_DNA"/>
</dbReference>
<dbReference type="Pfam" id="PF12146">
    <property type="entry name" value="Hydrolase_4"/>
    <property type="match status" value="1"/>
</dbReference>
<reference evidence="3" key="2">
    <citation type="submission" date="2020-06" db="EMBL/GenBank/DDBJ databases">
        <title>Isolation of Planomicrobium glaciei.</title>
        <authorList>
            <person name="Malisova L."/>
            <person name="Safrankova R."/>
            <person name="Jakubu V."/>
            <person name="Spanelova P."/>
        </authorList>
    </citation>
    <scope>NUCLEOTIDE SEQUENCE [LARGE SCALE GENOMIC DNA]</scope>
    <source>
        <strain evidence="3">NRL-ATB46093</strain>
    </source>
</reference>
<gene>
    <name evidence="2" type="ORF">HF394_13760</name>
</gene>
<protein>
    <submittedName>
        <fullName evidence="2">Alpha/beta hydrolase</fullName>
    </submittedName>
</protein>
<keyword evidence="3" id="KW-1185">Reference proteome</keyword>
<dbReference type="InterPro" id="IPR022742">
    <property type="entry name" value="Hydrolase_4"/>
</dbReference>
<sequence length="267" mass="30625">MWKWEAKGQAKAVIVIIHSAYENHLRYAWQIEQWRTADFHVIMGDLPGHGKGTEIGEPHAVAFKEYEKSLKYSIRAALEHGLPVFIAAHGLGATIAMNFLSKYSHPIAGAVLTSPWLRLVKTPSKLPAALSGLHKFAPGVNIDHNLRIEDLTRNPEVIEQEKEDPYYNTHVTAGWYHELQNYMKQAALGIGKFPDIPLFLHIGEVDQVADKEVSKRWIRQQDLTEFSYKEWKQCRHDIFQEPEREDVFVSSHLFLQNVMRSLGYVVT</sequence>